<feature type="domain" description="PE-PPE" evidence="2">
    <location>
        <begin position="79"/>
        <end position="313"/>
    </location>
</feature>
<accession>A0ABY3TLW2</accession>
<evidence type="ECO:0000313" key="3">
    <source>
        <dbReference type="EMBL" id="ULN39945.1"/>
    </source>
</evidence>
<dbReference type="EMBL" id="CP092362">
    <property type="protein sequence ID" value="ULN39945.1"/>
    <property type="molecule type" value="Genomic_DNA"/>
</dbReference>
<dbReference type="InterPro" id="IPR013228">
    <property type="entry name" value="PE-PPE_C"/>
</dbReference>
<reference evidence="3" key="1">
    <citation type="submission" date="2022-08" db="EMBL/GenBank/DDBJ databases">
        <title>Whole genome sequencing of non-tuberculosis mycobacteria type-strains.</title>
        <authorList>
            <person name="Igarashi Y."/>
            <person name="Osugi A."/>
            <person name="Mitarai S."/>
        </authorList>
    </citation>
    <scope>NUCLEOTIDE SEQUENCE</scope>
    <source>
        <strain evidence="3">JCM 16369</strain>
    </source>
</reference>
<feature type="compositionally biased region" description="Low complexity" evidence="1">
    <location>
        <begin position="437"/>
        <end position="447"/>
    </location>
</feature>
<protein>
    <submittedName>
        <fullName evidence="3">PE-PPE domain-containing protein</fullName>
    </submittedName>
</protein>
<evidence type="ECO:0000259" key="2">
    <source>
        <dbReference type="Pfam" id="PF08237"/>
    </source>
</evidence>
<dbReference type="InterPro" id="IPR029058">
    <property type="entry name" value="AB_hydrolase_fold"/>
</dbReference>
<sequence length="447" mass="46902">MRKVSLVMVALGAVLLVAFTPLTSVAIAVAATALIMGGTGHPLSLPQETTEYIANYVHNADGVYVAPSGLCVGGDPGCALLAVYTPEEFPIATGLQAMPFDESVAIGLANLDSCVRGQSCTVTEPPFTATGPQVLTDTSYVVYGYSQSANIAAKEKYDLIAHPLPGATVGFVVTSNPNRPNGGILERFVGAYLPIFGVTFDGAMTTNSPQPAPLTTVDVVLQYDPVSDFPTNPLNVLADLNVALGFLYFHPETAYFAATSVELQGQYQDTTYYLVPAKTLPLLMPLEQIPVIGPPIAATLDPPLRVLVEAGYDRTINPGQPTPAKYLYTPNLIKTAIDFVKAIPTGWDNGIALITGDPANRPFRTTPQGVYGVGGPPVYTGAVDPYGPPTPYAPATSHRAAPKPHAMGHLRQRPKVGTLRPASPVGGRAHAHRASARRASASASADS</sequence>
<feature type="compositionally biased region" description="Basic residues" evidence="1">
    <location>
        <begin position="400"/>
        <end position="414"/>
    </location>
</feature>
<dbReference type="Pfam" id="PF08237">
    <property type="entry name" value="PE-PPE"/>
    <property type="match status" value="1"/>
</dbReference>
<evidence type="ECO:0000256" key="1">
    <source>
        <dbReference type="SAM" id="MobiDB-lite"/>
    </source>
</evidence>
<name>A0ABY3TLW2_9MYCO</name>
<evidence type="ECO:0000313" key="4">
    <source>
        <dbReference type="Proteomes" id="UP001055337"/>
    </source>
</evidence>
<dbReference type="RefSeq" id="WP_240176812.1">
    <property type="nucleotide sequence ID" value="NZ_CP092362.2"/>
</dbReference>
<dbReference type="Proteomes" id="UP001055337">
    <property type="component" value="Chromosome"/>
</dbReference>
<feature type="region of interest" description="Disordered" evidence="1">
    <location>
        <begin position="389"/>
        <end position="447"/>
    </location>
</feature>
<keyword evidence="4" id="KW-1185">Reference proteome</keyword>
<gene>
    <name evidence="3" type="ORF">MI149_19825</name>
</gene>
<dbReference type="Gene3D" id="3.40.50.1820">
    <property type="entry name" value="alpha/beta hydrolase"/>
    <property type="match status" value="1"/>
</dbReference>
<organism evidence="3 4">
    <name type="scientific">Mycolicibacterium crocinum</name>
    <dbReference type="NCBI Taxonomy" id="388459"/>
    <lineage>
        <taxon>Bacteria</taxon>
        <taxon>Bacillati</taxon>
        <taxon>Actinomycetota</taxon>
        <taxon>Actinomycetes</taxon>
        <taxon>Mycobacteriales</taxon>
        <taxon>Mycobacteriaceae</taxon>
        <taxon>Mycolicibacterium</taxon>
    </lineage>
</organism>
<proteinExistence type="predicted"/>